<accession>A0ABT9ITW4</accession>
<comment type="caution">
    <text evidence="2">The sequence shown here is derived from an EMBL/GenBank/DDBJ whole genome shotgun (WGS) entry which is preliminary data.</text>
</comment>
<protein>
    <recommendedName>
        <fullName evidence="1">Endospore appendages core domain-containing protein</fullName>
    </recommendedName>
</protein>
<feature type="domain" description="Endospore appendages core" evidence="1">
    <location>
        <begin position="31"/>
        <end position="127"/>
    </location>
</feature>
<dbReference type="InterPro" id="IPR025055">
    <property type="entry name" value="Ena_core"/>
</dbReference>
<evidence type="ECO:0000259" key="1">
    <source>
        <dbReference type="Pfam" id="PF13157"/>
    </source>
</evidence>
<dbReference type="RefSeq" id="WP_305990099.1">
    <property type="nucleotide sequence ID" value="NZ_JAVAMP010000001.1"/>
</dbReference>
<evidence type="ECO:0000313" key="2">
    <source>
        <dbReference type="EMBL" id="MDP5272794.1"/>
    </source>
</evidence>
<dbReference type="EMBL" id="JAVAMP010000001">
    <property type="protein sequence ID" value="MDP5272794.1"/>
    <property type="molecule type" value="Genomic_DNA"/>
</dbReference>
<evidence type="ECO:0000313" key="3">
    <source>
        <dbReference type="Proteomes" id="UP001231941"/>
    </source>
</evidence>
<name>A0ABT9ITW4_9BACL</name>
<dbReference type="Proteomes" id="UP001231941">
    <property type="component" value="Unassembled WGS sequence"/>
</dbReference>
<keyword evidence="3" id="KW-1185">Reference proteome</keyword>
<organism evidence="2 3">
    <name type="scientific">Chengkuizengella axinellae</name>
    <dbReference type="NCBI Taxonomy" id="3064388"/>
    <lineage>
        <taxon>Bacteria</taxon>
        <taxon>Bacillati</taxon>
        <taxon>Bacillota</taxon>
        <taxon>Bacilli</taxon>
        <taxon>Bacillales</taxon>
        <taxon>Paenibacillaceae</taxon>
        <taxon>Chengkuizengella</taxon>
    </lineage>
</organism>
<proteinExistence type="predicted"/>
<sequence>MSYSSQNDACCPISCAGMDLIPRDLFLVKRCVPIQALCNSLNFDLFVDNGNLQPSGVITFVNKTTCPDCQMTADITDNGVITSYSIGIESSVTIEVSNLEMIVIECNSTVQANICTGTLEMDLQYKL</sequence>
<gene>
    <name evidence="2" type="ORF">Q5Y73_01605</name>
</gene>
<dbReference type="Pfam" id="PF13157">
    <property type="entry name" value="Enas"/>
    <property type="match status" value="1"/>
</dbReference>
<reference evidence="2 3" key="1">
    <citation type="submission" date="2023-08" db="EMBL/GenBank/DDBJ databases">
        <authorList>
            <person name="Park J.-S."/>
        </authorList>
    </citation>
    <scope>NUCLEOTIDE SEQUENCE [LARGE SCALE GENOMIC DNA]</scope>
    <source>
        <strain evidence="2 3">2205SS18-9</strain>
    </source>
</reference>